<evidence type="ECO:0000313" key="4">
    <source>
        <dbReference type="Proteomes" id="UP001143981"/>
    </source>
</evidence>
<gene>
    <name evidence="3" type="ORF">LPJ61_003110</name>
</gene>
<dbReference type="OrthoDB" id="2142503at2759"/>
<protein>
    <submittedName>
        <fullName evidence="3">Uncharacterized protein</fullName>
    </submittedName>
</protein>
<feature type="transmembrane region" description="Helical" evidence="1">
    <location>
        <begin position="105"/>
        <end position="124"/>
    </location>
</feature>
<organism evidence="3 4">
    <name type="scientific">Coemansia biformis</name>
    <dbReference type="NCBI Taxonomy" id="1286918"/>
    <lineage>
        <taxon>Eukaryota</taxon>
        <taxon>Fungi</taxon>
        <taxon>Fungi incertae sedis</taxon>
        <taxon>Zoopagomycota</taxon>
        <taxon>Kickxellomycotina</taxon>
        <taxon>Kickxellomycetes</taxon>
        <taxon>Kickxellales</taxon>
        <taxon>Kickxellaceae</taxon>
        <taxon>Coemansia</taxon>
    </lineage>
</organism>
<keyword evidence="4" id="KW-1185">Reference proteome</keyword>
<evidence type="ECO:0000256" key="2">
    <source>
        <dbReference type="SAM" id="SignalP"/>
    </source>
</evidence>
<evidence type="ECO:0000256" key="1">
    <source>
        <dbReference type="SAM" id="Phobius"/>
    </source>
</evidence>
<keyword evidence="1" id="KW-0472">Membrane</keyword>
<comment type="caution">
    <text evidence="3">The sequence shown here is derived from an EMBL/GenBank/DDBJ whole genome shotgun (WGS) entry which is preliminary data.</text>
</comment>
<dbReference type="EMBL" id="JANBOI010000480">
    <property type="protein sequence ID" value="KAJ1730257.1"/>
    <property type="molecule type" value="Genomic_DNA"/>
</dbReference>
<keyword evidence="1" id="KW-0812">Transmembrane</keyword>
<keyword evidence="2" id="KW-0732">Signal</keyword>
<sequence>MARAPMALAVLLAALLAGAAQAKNVVKFCKCTCGQNSTIIELTRFALSHLPHASEPIDVDTLMPNVCMNCTRLLCGVAEPQLCDGAATGDEIVPLCSQRDSLQDELIVCGFLLLVAGLLAWTAVRGHVKPVAERLWAQYGYAGIAQHEAD</sequence>
<proteinExistence type="predicted"/>
<reference evidence="3" key="1">
    <citation type="submission" date="2022-07" db="EMBL/GenBank/DDBJ databases">
        <title>Phylogenomic reconstructions and comparative analyses of Kickxellomycotina fungi.</title>
        <authorList>
            <person name="Reynolds N.K."/>
            <person name="Stajich J.E."/>
            <person name="Barry K."/>
            <person name="Grigoriev I.V."/>
            <person name="Crous P."/>
            <person name="Smith M.E."/>
        </authorList>
    </citation>
    <scope>NUCLEOTIDE SEQUENCE</scope>
    <source>
        <strain evidence="3">BCRC 34381</strain>
    </source>
</reference>
<dbReference type="PANTHER" id="PTHR36854">
    <property type="entry name" value="CHROMOSOME 9, WHOLE GENOME SHOTGUN SEQUENCE"/>
    <property type="match status" value="1"/>
</dbReference>
<dbReference type="Proteomes" id="UP001143981">
    <property type="component" value="Unassembled WGS sequence"/>
</dbReference>
<name>A0A9W7YD72_9FUNG</name>
<dbReference type="AlphaFoldDB" id="A0A9W7YD72"/>
<accession>A0A9W7YD72</accession>
<keyword evidence="1" id="KW-1133">Transmembrane helix</keyword>
<evidence type="ECO:0000313" key="3">
    <source>
        <dbReference type="EMBL" id="KAJ1730257.1"/>
    </source>
</evidence>
<feature type="chain" id="PRO_5040735207" evidence="2">
    <location>
        <begin position="23"/>
        <end position="150"/>
    </location>
</feature>
<feature type="signal peptide" evidence="2">
    <location>
        <begin position="1"/>
        <end position="22"/>
    </location>
</feature>
<dbReference type="PANTHER" id="PTHR36854:SF1">
    <property type="entry name" value="TRANSMEMBRANE PROTEIN"/>
    <property type="match status" value="1"/>
</dbReference>